<feature type="domain" description="Helix-turn-helix" evidence="1">
    <location>
        <begin position="12"/>
        <end position="59"/>
    </location>
</feature>
<dbReference type="Gene3D" id="1.10.10.10">
    <property type="entry name" value="Winged helix-like DNA-binding domain superfamily/Winged helix DNA-binding domain"/>
    <property type="match status" value="1"/>
</dbReference>
<keyword evidence="3" id="KW-1185">Reference proteome</keyword>
<dbReference type="RefSeq" id="WP_086783819.1">
    <property type="nucleotide sequence ID" value="NZ_JAGIOO010000001.1"/>
</dbReference>
<name>A0ABS5A4K0_9PSEU</name>
<accession>A0ABS5A4K0</accession>
<evidence type="ECO:0000259" key="1">
    <source>
        <dbReference type="Pfam" id="PF12728"/>
    </source>
</evidence>
<dbReference type="Proteomes" id="UP001519363">
    <property type="component" value="Unassembled WGS sequence"/>
</dbReference>
<evidence type="ECO:0000313" key="3">
    <source>
        <dbReference type="Proteomes" id="UP001519363"/>
    </source>
</evidence>
<sequence>MDNVRSIDRLWTAEETASFLGVPLKTLYQWRWKGTGPRGRKVGRHLRFDPAVVRAWVAADEAA</sequence>
<dbReference type="GO" id="GO:0003677">
    <property type="term" value="F:DNA binding"/>
    <property type="evidence" value="ECO:0007669"/>
    <property type="project" value="UniProtKB-KW"/>
</dbReference>
<dbReference type="SUPFAM" id="SSF46955">
    <property type="entry name" value="Putative DNA-binding domain"/>
    <property type="match status" value="1"/>
</dbReference>
<comment type="caution">
    <text evidence="2">The sequence shown here is derived from an EMBL/GenBank/DDBJ whole genome shotgun (WGS) entry which is preliminary data.</text>
</comment>
<evidence type="ECO:0000313" key="2">
    <source>
        <dbReference type="EMBL" id="MBP2471500.1"/>
    </source>
</evidence>
<gene>
    <name evidence="2" type="ORF">JOF53_000372</name>
</gene>
<organism evidence="2 3">
    <name type="scientific">Crossiella equi</name>
    <dbReference type="NCBI Taxonomy" id="130796"/>
    <lineage>
        <taxon>Bacteria</taxon>
        <taxon>Bacillati</taxon>
        <taxon>Actinomycetota</taxon>
        <taxon>Actinomycetes</taxon>
        <taxon>Pseudonocardiales</taxon>
        <taxon>Pseudonocardiaceae</taxon>
        <taxon>Crossiella</taxon>
    </lineage>
</organism>
<dbReference type="Pfam" id="PF12728">
    <property type="entry name" value="HTH_17"/>
    <property type="match status" value="1"/>
</dbReference>
<dbReference type="InterPro" id="IPR041657">
    <property type="entry name" value="HTH_17"/>
</dbReference>
<dbReference type="InterPro" id="IPR009061">
    <property type="entry name" value="DNA-bd_dom_put_sf"/>
</dbReference>
<proteinExistence type="predicted"/>
<keyword evidence="2" id="KW-0238">DNA-binding</keyword>
<protein>
    <submittedName>
        <fullName evidence="2">DNA-binding transcriptional regulator AlpA</fullName>
    </submittedName>
</protein>
<reference evidence="2 3" key="1">
    <citation type="submission" date="2021-03" db="EMBL/GenBank/DDBJ databases">
        <title>Sequencing the genomes of 1000 actinobacteria strains.</title>
        <authorList>
            <person name="Klenk H.-P."/>
        </authorList>
    </citation>
    <scope>NUCLEOTIDE SEQUENCE [LARGE SCALE GENOMIC DNA]</scope>
    <source>
        <strain evidence="2 3">DSM 44580</strain>
    </source>
</reference>
<dbReference type="InterPro" id="IPR036388">
    <property type="entry name" value="WH-like_DNA-bd_sf"/>
</dbReference>
<dbReference type="EMBL" id="JAGIOO010000001">
    <property type="protein sequence ID" value="MBP2471500.1"/>
    <property type="molecule type" value="Genomic_DNA"/>
</dbReference>